<gene>
    <name evidence="2" type="ORF">OFLC_LOCUS4154</name>
</gene>
<dbReference type="WBParaSite" id="OFLC_0000415301-mRNA-1">
    <property type="protein sequence ID" value="OFLC_0000415301-mRNA-1"/>
    <property type="gene ID" value="OFLC_0000415301"/>
</dbReference>
<evidence type="ECO:0000256" key="1">
    <source>
        <dbReference type="SAM" id="Phobius"/>
    </source>
</evidence>
<feature type="transmembrane region" description="Helical" evidence="1">
    <location>
        <begin position="228"/>
        <end position="260"/>
    </location>
</feature>
<dbReference type="Proteomes" id="UP000267606">
    <property type="component" value="Unassembled WGS sequence"/>
</dbReference>
<accession>A0A183H9J2</accession>
<dbReference type="EMBL" id="UZAJ01003047">
    <property type="protein sequence ID" value="VDO39113.1"/>
    <property type="molecule type" value="Genomic_DNA"/>
</dbReference>
<dbReference type="PANTHER" id="PTHR33444">
    <property type="entry name" value="SI:DKEY-19B23.12-RELATED"/>
    <property type="match status" value="1"/>
</dbReference>
<keyword evidence="1" id="KW-0472">Membrane</keyword>
<feature type="transmembrane region" description="Helical" evidence="1">
    <location>
        <begin position="137"/>
        <end position="158"/>
    </location>
</feature>
<evidence type="ECO:0000313" key="2">
    <source>
        <dbReference type="EMBL" id="VDO39113.1"/>
    </source>
</evidence>
<feature type="transmembrane region" description="Helical" evidence="1">
    <location>
        <begin position="94"/>
        <end position="117"/>
    </location>
</feature>
<reference evidence="4" key="1">
    <citation type="submission" date="2016-06" db="UniProtKB">
        <authorList>
            <consortium name="WormBaseParasite"/>
        </authorList>
    </citation>
    <scope>IDENTIFICATION</scope>
</reference>
<dbReference type="PANTHER" id="PTHR33444:SF8">
    <property type="entry name" value="MARVEL DOMAIN-CONTAINING PROTEIN"/>
    <property type="match status" value="1"/>
</dbReference>
<protein>
    <submittedName>
        <fullName evidence="4">MARVEL domain-containing protein</fullName>
    </submittedName>
</protein>
<reference evidence="2 3" key="2">
    <citation type="submission" date="2018-11" db="EMBL/GenBank/DDBJ databases">
        <authorList>
            <consortium name="Pathogen Informatics"/>
        </authorList>
    </citation>
    <scope>NUCLEOTIDE SEQUENCE [LARGE SCALE GENOMIC DNA]</scope>
</reference>
<feature type="transmembrane region" description="Helical" evidence="1">
    <location>
        <begin position="170"/>
        <end position="189"/>
    </location>
</feature>
<keyword evidence="1" id="KW-0812">Transmembrane</keyword>
<name>A0A183H9J2_9BILA</name>
<organism evidence="4">
    <name type="scientific">Onchocerca flexuosa</name>
    <dbReference type="NCBI Taxonomy" id="387005"/>
    <lineage>
        <taxon>Eukaryota</taxon>
        <taxon>Metazoa</taxon>
        <taxon>Ecdysozoa</taxon>
        <taxon>Nematoda</taxon>
        <taxon>Chromadorea</taxon>
        <taxon>Rhabditida</taxon>
        <taxon>Spirurina</taxon>
        <taxon>Spiruromorpha</taxon>
        <taxon>Filarioidea</taxon>
        <taxon>Onchocercidae</taxon>
        <taxon>Onchocerca</taxon>
    </lineage>
</organism>
<evidence type="ECO:0000313" key="3">
    <source>
        <dbReference type="Proteomes" id="UP000267606"/>
    </source>
</evidence>
<evidence type="ECO:0000313" key="4">
    <source>
        <dbReference type="WBParaSite" id="OFLC_0000415301-mRNA-1"/>
    </source>
</evidence>
<keyword evidence="1" id="KW-1133">Transmembrane helix</keyword>
<dbReference type="InterPro" id="IPR040350">
    <property type="entry name" value="TMEM272"/>
</dbReference>
<dbReference type="AlphaFoldDB" id="A0A183H9J2"/>
<proteinExistence type="predicted"/>
<keyword evidence="3" id="KW-1185">Reference proteome</keyword>
<sequence length="265" mass="30942">FRHRLEINEHGVYQSSFGEYGRNRPLLKSAISFNKQQKYHQNQQQHQQQSQNNSYISTDQLEMPQLKDSSLHSFAGIYKSSKNAVEFASNFEQYLIFCLPSYVWIGLMFLLILWGLVQIIVGTTNLPFCPSRPMIPVFLIIMGCLYILWGMLRIYAFWPRSRVDTLSVDLTCKALEGVMIVAMLVSLFYGRLMRDKYCHSPGCIWIYGPEQNTHFERAYFQSHYCNRFAYWTAFISAALHSIIILLAFLFLFCLLCVALLNENKY</sequence>